<dbReference type="PATRIC" id="fig|1758689.4.peg.1144"/>
<dbReference type="PANTHER" id="PTHR33608">
    <property type="entry name" value="BLL2464 PROTEIN"/>
    <property type="match status" value="1"/>
</dbReference>
<dbReference type="InterPro" id="IPR002881">
    <property type="entry name" value="DUF58"/>
</dbReference>
<sequence length="454" mass="48920">MALTERADAWRPTHAFARCLVAILLVAPVALLWRRPDLLVLLSPLVVVLAWSLVTRPTELPDHRFALSHAQVREGEQALAVADLEPVEGAQVLSAALAPAPFVEAVVREKMRLTLDRDDLPVQRTATVADAQGPLAQGRRRLLVGLRVTRWGVRRIGPMQVAASSAWGSYRWGPVSLDAQGLRVLPQPAAFDSSAPAPHPRGLVGMHRSTRPGDGSEFATIRPFQVGDRLRRIHWPRSTRTGELHVTSSYADQDTHVAVLVDAHYDLGRSGGLSGTPSSLDRSVRAAAAVSEHFLQQGDRVSLRVLSARTPLTVPVGTGKRHGVRILDTLSRIQPAADDQTDPRRVHLGVGSGTLVVMISALVSPDALTQAATLAARGLSVVVVDALVEAGAGVVPSADRDPLARTAWRLRMLERDREIRAIRGQGVAVVPWLGPGSLDVVLRELAHRRRGAGV</sequence>
<evidence type="ECO:0000259" key="2">
    <source>
        <dbReference type="Pfam" id="PF01882"/>
    </source>
</evidence>
<evidence type="ECO:0000313" key="3">
    <source>
        <dbReference type="EMBL" id="ANS78502.1"/>
    </source>
</evidence>
<dbReference type="Proteomes" id="UP000092482">
    <property type="component" value="Chromosome"/>
</dbReference>
<keyword evidence="4" id="KW-1185">Reference proteome</keyword>
<name>A0A1B1NAP4_9MICO</name>
<reference evidence="3 4" key="1">
    <citation type="submission" date="2016-03" db="EMBL/GenBank/DDBJ databases">
        <title>Shallow-sea hydrothermal system.</title>
        <authorList>
            <person name="Tang K."/>
        </authorList>
    </citation>
    <scope>NUCLEOTIDE SEQUENCE [LARGE SCALE GENOMIC DNA]</scope>
    <source>
        <strain evidence="3 4">JLT9</strain>
    </source>
</reference>
<dbReference type="EMBL" id="CP014989">
    <property type="protein sequence ID" value="ANS78502.1"/>
    <property type="molecule type" value="Genomic_DNA"/>
</dbReference>
<dbReference type="RefSeq" id="WP_066637355.1">
    <property type="nucleotide sequence ID" value="NZ_CP014989.1"/>
</dbReference>
<accession>A0A1B1NAP4</accession>
<organism evidence="3 4">
    <name type="scientific">Serinicoccus hydrothermalis</name>
    <dbReference type="NCBI Taxonomy" id="1758689"/>
    <lineage>
        <taxon>Bacteria</taxon>
        <taxon>Bacillati</taxon>
        <taxon>Actinomycetota</taxon>
        <taxon>Actinomycetes</taxon>
        <taxon>Micrococcales</taxon>
        <taxon>Ornithinimicrobiaceae</taxon>
        <taxon>Serinicoccus</taxon>
    </lineage>
</organism>
<dbReference type="Pfam" id="PF01882">
    <property type="entry name" value="DUF58"/>
    <property type="match status" value="1"/>
</dbReference>
<dbReference type="AlphaFoldDB" id="A0A1B1NAP4"/>
<feature type="transmembrane region" description="Helical" evidence="1">
    <location>
        <begin position="15"/>
        <end position="33"/>
    </location>
</feature>
<dbReference type="PANTHER" id="PTHR33608:SF14">
    <property type="entry name" value="POSSIBLE CONSERVED SECRETED PROTEIN"/>
    <property type="match status" value="1"/>
</dbReference>
<feature type="domain" description="DUF58" evidence="2">
    <location>
        <begin position="221"/>
        <end position="383"/>
    </location>
</feature>
<dbReference type="STRING" id="1758689.SGUI_1106"/>
<keyword evidence="1" id="KW-1133">Transmembrane helix</keyword>
<gene>
    <name evidence="3" type="ORF">SGUI_1106</name>
</gene>
<keyword evidence="1" id="KW-0812">Transmembrane</keyword>
<evidence type="ECO:0000313" key="4">
    <source>
        <dbReference type="Proteomes" id="UP000092482"/>
    </source>
</evidence>
<evidence type="ECO:0000256" key="1">
    <source>
        <dbReference type="SAM" id="Phobius"/>
    </source>
</evidence>
<proteinExistence type="predicted"/>
<feature type="transmembrane region" description="Helical" evidence="1">
    <location>
        <begin position="38"/>
        <end position="54"/>
    </location>
</feature>
<keyword evidence="1" id="KW-0472">Membrane</keyword>
<dbReference type="KEGG" id="serj:SGUI_1106"/>
<dbReference type="OrthoDB" id="9776116at2"/>
<protein>
    <recommendedName>
        <fullName evidence="2">DUF58 domain-containing protein</fullName>
    </recommendedName>
</protein>